<dbReference type="Proteomes" id="UP000070134">
    <property type="component" value="Chromosome"/>
</dbReference>
<name>A0A127A0F6_9MICC</name>
<evidence type="ECO:0000256" key="1">
    <source>
        <dbReference type="SAM" id="Phobius"/>
    </source>
</evidence>
<evidence type="ECO:0000259" key="2">
    <source>
        <dbReference type="Pfam" id="PF25362"/>
    </source>
</evidence>
<feature type="domain" description="PH" evidence="2">
    <location>
        <begin position="38"/>
        <end position="156"/>
    </location>
</feature>
<protein>
    <recommendedName>
        <fullName evidence="2">PH domain-containing protein</fullName>
    </recommendedName>
</protein>
<dbReference type="Pfam" id="PF25362">
    <property type="entry name" value="bPH_11"/>
    <property type="match status" value="1"/>
</dbReference>
<evidence type="ECO:0000313" key="3">
    <source>
        <dbReference type="EMBL" id="AMM32813.1"/>
    </source>
</evidence>
<keyword evidence="4" id="KW-1185">Reference proteome</keyword>
<keyword evidence="1" id="KW-0812">Transmembrane</keyword>
<dbReference type="KEGG" id="satk:SA2016_2144"/>
<dbReference type="PATRIC" id="fig|37927.3.peg.2202"/>
<proteinExistence type="predicted"/>
<dbReference type="AlphaFoldDB" id="A0A127A0F6"/>
<gene>
    <name evidence="3" type="ORF">SA2016_2144</name>
</gene>
<keyword evidence="1" id="KW-0472">Membrane</keyword>
<evidence type="ECO:0000313" key="4">
    <source>
        <dbReference type="Proteomes" id="UP000070134"/>
    </source>
</evidence>
<sequence>MDRLGPGLAMLALAVVLAGLMWRGWRGRLRRQSGIPAPRPVPADAGAERYRCSGQYVVTTTAGDWLDRVAAHGLGVRTGADAVVLDDGVAFDRSGASAVFIPREDLQDVGLASGMAGKFVEKDGLVVVGWLLGETAVETGFRPRYAEEKNALVAAIENVMGSAAGRAAGQGKSEQ</sequence>
<dbReference type="OrthoDB" id="3826692at2"/>
<reference evidence="3 4" key="1">
    <citation type="submission" date="2016-02" db="EMBL/GenBank/DDBJ databases">
        <title>Complete genome of Sinomonas atrocyanea KCTC 3377.</title>
        <authorList>
            <person name="Kim K.M."/>
        </authorList>
    </citation>
    <scope>NUCLEOTIDE SEQUENCE [LARGE SCALE GENOMIC DNA]</scope>
    <source>
        <strain evidence="3 4">KCTC 3377</strain>
    </source>
</reference>
<accession>A0A127A0F6</accession>
<dbReference type="STRING" id="37927.SA2016_2144"/>
<dbReference type="InterPro" id="IPR057446">
    <property type="entry name" value="PH_bac"/>
</dbReference>
<dbReference type="EMBL" id="CP014518">
    <property type="protein sequence ID" value="AMM32813.1"/>
    <property type="molecule type" value="Genomic_DNA"/>
</dbReference>
<organism evidence="3 4">
    <name type="scientific">Sinomonas atrocyanea</name>
    <dbReference type="NCBI Taxonomy" id="37927"/>
    <lineage>
        <taxon>Bacteria</taxon>
        <taxon>Bacillati</taxon>
        <taxon>Actinomycetota</taxon>
        <taxon>Actinomycetes</taxon>
        <taxon>Micrococcales</taxon>
        <taxon>Micrococcaceae</taxon>
        <taxon>Sinomonas</taxon>
    </lineage>
</organism>
<dbReference type="RefSeq" id="WP_066497912.1">
    <property type="nucleotide sequence ID" value="NZ_BJMO01000047.1"/>
</dbReference>
<feature type="transmembrane region" description="Helical" evidence="1">
    <location>
        <begin position="6"/>
        <end position="25"/>
    </location>
</feature>
<keyword evidence="1" id="KW-1133">Transmembrane helix</keyword>